<dbReference type="AlphaFoldDB" id="A0A7J6ASZ4"/>
<protein>
    <submittedName>
        <fullName evidence="1">Uncharacterized protein</fullName>
    </submittedName>
</protein>
<proteinExistence type="predicted"/>
<evidence type="ECO:0000313" key="1">
    <source>
        <dbReference type="EMBL" id="KAF4086022.1"/>
    </source>
</evidence>
<dbReference type="Proteomes" id="UP000593565">
    <property type="component" value="Unassembled WGS sequence"/>
</dbReference>
<gene>
    <name evidence="1" type="ORF">AMELA_G00101350</name>
</gene>
<reference evidence="1 2" key="1">
    <citation type="submission" date="2020-02" db="EMBL/GenBank/DDBJ databases">
        <title>A chromosome-scale genome assembly of the black bullhead catfish (Ameiurus melas).</title>
        <authorList>
            <person name="Wen M."/>
            <person name="Zham M."/>
            <person name="Cabau C."/>
            <person name="Klopp C."/>
            <person name="Donnadieu C."/>
            <person name="Roques C."/>
            <person name="Bouchez O."/>
            <person name="Lampietro C."/>
            <person name="Jouanno E."/>
            <person name="Herpin A."/>
            <person name="Louis A."/>
            <person name="Berthelot C."/>
            <person name="Parey E."/>
            <person name="Roest-Crollius H."/>
            <person name="Braasch I."/>
            <person name="Postlethwait J."/>
            <person name="Robinson-Rechavi M."/>
            <person name="Echchiki A."/>
            <person name="Begum T."/>
            <person name="Montfort J."/>
            <person name="Schartl M."/>
            <person name="Bobe J."/>
            <person name="Guiguen Y."/>
        </authorList>
    </citation>
    <scope>NUCLEOTIDE SEQUENCE [LARGE SCALE GENOMIC DNA]</scope>
    <source>
        <strain evidence="1">M_S1</strain>
        <tissue evidence="1">Blood</tissue>
    </source>
</reference>
<dbReference type="EMBL" id="JAAGNN010000008">
    <property type="protein sequence ID" value="KAF4086022.1"/>
    <property type="molecule type" value="Genomic_DNA"/>
</dbReference>
<organism evidence="1 2">
    <name type="scientific">Ameiurus melas</name>
    <name type="common">Black bullhead</name>
    <name type="synonym">Silurus melas</name>
    <dbReference type="NCBI Taxonomy" id="219545"/>
    <lineage>
        <taxon>Eukaryota</taxon>
        <taxon>Metazoa</taxon>
        <taxon>Chordata</taxon>
        <taxon>Craniata</taxon>
        <taxon>Vertebrata</taxon>
        <taxon>Euteleostomi</taxon>
        <taxon>Actinopterygii</taxon>
        <taxon>Neopterygii</taxon>
        <taxon>Teleostei</taxon>
        <taxon>Ostariophysi</taxon>
        <taxon>Siluriformes</taxon>
        <taxon>Ictaluridae</taxon>
        <taxon>Ameiurus</taxon>
    </lineage>
</organism>
<name>A0A7J6ASZ4_AMEME</name>
<accession>A0A7J6ASZ4</accession>
<sequence length="80" mass="9139">MCVLRNSFLVPDSLHPFGAVTLEDKPFEGMKTAGVAQMWLLFSDKRKRATDWKSTHLTYCKQRNIANSPNQAAVQHMLME</sequence>
<keyword evidence="2" id="KW-1185">Reference proteome</keyword>
<evidence type="ECO:0000313" key="2">
    <source>
        <dbReference type="Proteomes" id="UP000593565"/>
    </source>
</evidence>
<comment type="caution">
    <text evidence="1">The sequence shown here is derived from an EMBL/GenBank/DDBJ whole genome shotgun (WGS) entry which is preliminary data.</text>
</comment>